<gene>
    <name evidence="5" type="ORF">C1645_831583</name>
</gene>
<dbReference type="InterPro" id="IPR011990">
    <property type="entry name" value="TPR-like_helical_dom_sf"/>
</dbReference>
<organism evidence="5 6">
    <name type="scientific">Glomus cerebriforme</name>
    <dbReference type="NCBI Taxonomy" id="658196"/>
    <lineage>
        <taxon>Eukaryota</taxon>
        <taxon>Fungi</taxon>
        <taxon>Fungi incertae sedis</taxon>
        <taxon>Mucoromycota</taxon>
        <taxon>Glomeromycotina</taxon>
        <taxon>Glomeromycetes</taxon>
        <taxon>Glomerales</taxon>
        <taxon>Glomeraceae</taxon>
        <taxon>Glomus</taxon>
    </lineage>
</organism>
<keyword evidence="6" id="KW-1185">Reference proteome</keyword>
<evidence type="ECO:0000256" key="4">
    <source>
        <dbReference type="SAM" id="MobiDB-lite"/>
    </source>
</evidence>
<evidence type="ECO:0000313" key="6">
    <source>
        <dbReference type="Proteomes" id="UP000265703"/>
    </source>
</evidence>
<sequence length="1275" mass="149318">MEGNSNQSGRFSSDNSEYNSVVNNHILLKLEENGFITPDEKAKELIKDLTNIEYLFALKLLFENPFNQFSELVLRNSLVAFVDPTLPFDYYGSQSVVRLELHLRVWVAVLEKILFKPMRLSKELRDKVYNSLAKFADIHKKTTQVIQEGINNNYGYSFNQFNQSQDNIDDEKIIKKRNYNVDFLLIHLRDTLHSLRDDETKFQEILRRSKELFKAALILPTSAVTPKDIGTILLILTHLRQGFTFKYPVASYYVDWRIMLIIQQNLFNWSGSTEKIISKKFQEMILMEYFWNYLEKEWIDVIDNSILESQSKFDEISNKLNKILKNSGNFLNDLAGNEPLALPNTLWFGILDLAQNLIHNSTRKSTYGLCYYLAIESLNRAPNSFIQFKAVELLFHLNHIDDQMFSMIQFDFDQYIQKLNENNLKESSEKFKNLLTFVKNKCFEDFNLLYNNIKKGKGKSSDQNTPSNLLGVIANEMICPISKEPTDQLCILKCQHVLSFDNLKKLKQPECPLCREGIEDNDIRYLPQNIIYKHLYQQLVEAGHIIPSIELKDSINNHDSDSDNSEVDDFPLTKKEKIIQTNKSNPFHSIFQFGNSRKNPIYQNAIKELNEKNYEKAEGYCKEFLKYYPKSYSMRCILAYTYRCLNNYKQAHLYLNEATKLKRKNPIAWYIYGEINFRQGNYNSAISDLEFSRDCNAKNTKIYTKLHILLGNSYFMCNIDFQEALNNFKIALQNDPNNYLCLKHCAYFYERQEEYLNALEMLDKLLDINNEDSLILCYYGEILSNMGKYNEAILYFTKANDIDPENIHNLIKRAITYYILREYNKALSDLNKVIDLDLSNSLAYYYIGLTYYAMEDINNSIVTFEKCIDELDPKNDLTKMQLYYLKYLKNQNSDYNSVIIKINHIPNIENDKSLLFTRCKIYIELKKYEEAKLDLKHLHRLYEFNYYDSYYKSSDISFIYLLQKYSDFWSYLCESYKIDNDFTELGIVDKFNTYMFGGMWVYFISNLINLNSDYQFQKNNLNSLSGQILSFKNDYLSLPKFYNMFPSGNYNIVWKINIEKIFSEDCYVKFIVKQGNDNSNDIGHQEEYLLKYKDVLKLEGLGWIEYTLFNNINIGYSDWIQLSIEAGNNSIDMQIDYVRFYEHKINKIQKIHFLKMGHLLPFHKTLPNVPEAFEDNKLAAVGEVESQIIEILASNSSLKKKVQNLAQLILATSSGSISTENTNDRERIPVSVNSPPEYTSQNNSKSNKKAEQFASKSKASKKARKKGLLTSSQNS</sequence>
<dbReference type="PANTHER" id="PTHR44943:SF8">
    <property type="entry name" value="TPR REPEAT-CONTAINING PROTEIN MJ0263"/>
    <property type="match status" value="1"/>
</dbReference>
<reference evidence="5" key="1">
    <citation type="submission" date="2018-06" db="EMBL/GenBank/DDBJ databases">
        <title>Comparative genomics reveals the genomic features of Rhizophagus irregularis, R. cerebriforme, R. diaphanum and Gigaspora rosea, and their symbiotic lifestyle signature.</title>
        <authorList>
            <person name="Morin E."/>
            <person name="San Clemente H."/>
            <person name="Chen E.C.H."/>
            <person name="De La Providencia I."/>
            <person name="Hainaut M."/>
            <person name="Kuo A."/>
            <person name="Kohler A."/>
            <person name="Murat C."/>
            <person name="Tang N."/>
            <person name="Roy S."/>
            <person name="Loubradou J."/>
            <person name="Henrissat B."/>
            <person name="Grigoriev I.V."/>
            <person name="Corradi N."/>
            <person name="Roux C."/>
            <person name="Martin F.M."/>
        </authorList>
    </citation>
    <scope>NUCLEOTIDE SEQUENCE [LARGE SCALE GENOMIC DNA]</scope>
    <source>
        <strain evidence="5">DAOM 227022</strain>
    </source>
</reference>
<dbReference type="InterPro" id="IPR013083">
    <property type="entry name" value="Znf_RING/FYVE/PHD"/>
</dbReference>
<dbReference type="Pfam" id="PF13181">
    <property type="entry name" value="TPR_8"/>
    <property type="match status" value="2"/>
</dbReference>
<dbReference type="Gene3D" id="3.30.40.10">
    <property type="entry name" value="Zinc/RING finger domain, C3HC4 (zinc finger)"/>
    <property type="match status" value="1"/>
</dbReference>
<dbReference type="SMART" id="SM00028">
    <property type="entry name" value="TPR"/>
    <property type="match status" value="7"/>
</dbReference>
<feature type="region of interest" description="Disordered" evidence="4">
    <location>
        <begin position="1216"/>
        <end position="1275"/>
    </location>
</feature>
<dbReference type="EMBL" id="QKYT01000460">
    <property type="protein sequence ID" value="RIA84922.1"/>
    <property type="molecule type" value="Genomic_DNA"/>
</dbReference>
<proteinExistence type="predicted"/>
<feature type="repeat" description="TPR" evidence="3">
    <location>
        <begin position="773"/>
        <end position="806"/>
    </location>
</feature>
<dbReference type="SUPFAM" id="SSF57850">
    <property type="entry name" value="RING/U-box"/>
    <property type="match status" value="1"/>
</dbReference>
<dbReference type="STRING" id="658196.A0A397SH87"/>
<dbReference type="Gene3D" id="1.25.40.1040">
    <property type="match status" value="1"/>
</dbReference>
<evidence type="ECO:0000256" key="2">
    <source>
        <dbReference type="ARBA" id="ARBA00022803"/>
    </source>
</evidence>
<feature type="compositionally biased region" description="Polar residues" evidence="4">
    <location>
        <begin position="1231"/>
        <end position="1245"/>
    </location>
</feature>
<evidence type="ECO:0000256" key="3">
    <source>
        <dbReference type="PROSITE-ProRule" id="PRU00339"/>
    </source>
</evidence>
<dbReference type="SUPFAM" id="SSF81901">
    <property type="entry name" value="HCP-like"/>
    <property type="match status" value="2"/>
</dbReference>
<protein>
    <submittedName>
        <fullName evidence="5">Uncharacterized protein</fullName>
    </submittedName>
</protein>
<dbReference type="InterPro" id="IPR019734">
    <property type="entry name" value="TPR_rpt"/>
</dbReference>
<evidence type="ECO:0000256" key="1">
    <source>
        <dbReference type="ARBA" id="ARBA00022737"/>
    </source>
</evidence>
<dbReference type="Pfam" id="PF12895">
    <property type="entry name" value="ANAPC3"/>
    <property type="match status" value="1"/>
</dbReference>
<comment type="caution">
    <text evidence="5">The sequence shown here is derived from an EMBL/GenBank/DDBJ whole genome shotgun (WGS) entry which is preliminary data.</text>
</comment>
<keyword evidence="2 3" id="KW-0802">TPR repeat</keyword>
<dbReference type="PROSITE" id="PS50005">
    <property type="entry name" value="TPR"/>
    <property type="match status" value="1"/>
</dbReference>
<accession>A0A397SH87</accession>
<dbReference type="InterPro" id="IPR051685">
    <property type="entry name" value="Ycf3/AcsC/BcsC/TPR_MFPF"/>
</dbReference>
<keyword evidence="1" id="KW-0677">Repeat</keyword>
<feature type="compositionally biased region" description="Basic residues" evidence="4">
    <location>
        <begin position="1258"/>
        <end position="1267"/>
    </location>
</feature>
<evidence type="ECO:0000313" key="5">
    <source>
        <dbReference type="EMBL" id="RIA84922.1"/>
    </source>
</evidence>
<dbReference type="AlphaFoldDB" id="A0A397SH87"/>
<dbReference type="Gene3D" id="1.25.40.10">
    <property type="entry name" value="Tetratricopeptide repeat domain"/>
    <property type="match status" value="2"/>
</dbReference>
<name>A0A397SH87_9GLOM</name>
<dbReference type="Proteomes" id="UP000265703">
    <property type="component" value="Unassembled WGS sequence"/>
</dbReference>
<dbReference type="PANTHER" id="PTHR44943">
    <property type="entry name" value="CELLULOSE SYNTHASE OPERON PROTEIN C"/>
    <property type="match status" value="1"/>
</dbReference>
<dbReference type="OrthoDB" id="2423701at2759"/>